<dbReference type="EMBL" id="JBBPBM010000020">
    <property type="protein sequence ID" value="KAK8552622.1"/>
    <property type="molecule type" value="Genomic_DNA"/>
</dbReference>
<keyword evidence="3" id="KW-1185">Reference proteome</keyword>
<evidence type="ECO:0000313" key="3">
    <source>
        <dbReference type="Proteomes" id="UP001472677"/>
    </source>
</evidence>
<proteinExistence type="predicted"/>
<gene>
    <name evidence="2" type="ORF">V6N12_041206</name>
</gene>
<accession>A0ABR2E9J7</accession>
<feature type="domain" description="Reverse transcriptase zinc-binding" evidence="1">
    <location>
        <begin position="8"/>
        <end position="93"/>
    </location>
</feature>
<protein>
    <recommendedName>
        <fullName evidence="1">Reverse transcriptase zinc-binding domain-containing protein</fullName>
    </recommendedName>
</protein>
<dbReference type="Pfam" id="PF13966">
    <property type="entry name" value="zf-RVT"/>
    <property type="match status" value="1"/>
</dbReference>
<organism evidence="2 3">
    <name type="scientific">Hibiscus sabdariffa</name>
    <name type="common">roselle</name>
    <dbReference type="NCBI Taxonomy" id="183260"/>
    <lineage>
        <taxon>Eukaryota</taxon>
        <taxon>Viridiplantae</taxon>
        <taxon>Streptophyta</taxon>
        <taxon>Embryophyta</taxon>
        <taxon>Tracheophyta</taxon>
        <taxon>Spermatophyta</taxon>
        <taxon>Magnoliopsida</taxon>
        <taxon>eudicotyledons</taxon>
        <taxon>Gunneridae</taxon>
        <taxon>Pentapetalae</taxon>
        <taxon>rosids</taxon>
        <taxon>malvids</taxon>
        <taxon>Malvales</taxon>
        <taxon>Malvaceae</taxon>
        <taxon>Malvoideae</taxon>
        <taxon>Hibiscus</taxon>
    </lineage>
</organism>
<dbReference type="InterPro" id="IPR026960">
    <property type="entry name" value="RVT-Znf"/>
</dbReference>
<reference evidence="2 3" key="1">
    <citation type="journal article" date="2024" name="G3 (Bethesda)">
        <title>Genome assembly of Hibiscus sabdariffa L. provides insights into metabolisms of medicinal natural products.</title>
        <authorList>
            <person name="Kim T."/>
        </authorList>
    </citation>
    <scope>NUCLEOTIDE SEQUENCE [LARGE SCALE GENOMIC DNA]</scope>
    <source>
        <strain evidence="2">TK-2024</strain>
        <tissue evidence="2">Old leaves</tissue>
    </source>
</reference>
<sequence>MDVLERKYTVKSGYQLLLLEYSSPSSVPINAVVDYSRFYSDLWSVDLSAKVKVAMGKICNNYLPTFANLQWRKLNVDNCCLFYKSAAESVEHVNVGL</sequence>
<name>A0ABR2E9J7_9ROSI</name>
<evidence type="ECO:0000259" key="1">
    <source>
        <dbReference type="Pfam" id="PF13966"/>
    </source>
</evidence>
<dbReference type="Proteomes" id="UP001472677">
    <property type="component" value="Unassembled WGS sequence"/>
</dbReference>
<evidence type="ECO:0000313" key="2">
    <source>
        <dbReference type="EMBL" id="KAK8552622.1"/>
    </source>
</evidence>
<comment type="caution">
    <text evidence="2">The sequence shown here is derived from an EMBL/GenBank/DDBJ whole genome shotgun (WGS) entry which is preliminary data.</text>
</comment>